<feature type="transmembrane region" description="Helical" evidence="6">
    <location>
        <begin position="294"/>
        <end position="316"/>
    </location>
</feature>
<evidence type="ECO:0000256" key="1">
    <source>
        <dbReference type="ARBA" id="ARBA00004651"/>
    </source>
</evidence>
<dbReference type="Proteomes" id="UP000613030">
    <property type="component" value="Unassembled WGS sequence"/>
</dbReference>
<evidence type="ECO:0000313" key="10">
    <source>
        <dbReference type="Proteomes" id="UP000613030"/>
    </source>
</evidence>
<comment type="subcellular location">
    <subcellularLocation>
        <location evidence="1">Cell membrane</location>
        <topology evidence="1">Multi-pass membrane protein</topology>
    </subcellularLocation>
</comment>
<comment type="caution">
    <text evidence="9">The sequence shown here is derived from an EMBL/GenBank/DDBJ whole genome shotgun (WGS) entry which is preliminary data.</text>
</comment>
<feature type="domain" description="ABC3 transporter permease C-terminal" evidence="7">
    <location>
        <begin position="300"/>
        <end position="412"/>
    </location>
</feature>
<evidence type="ECO:0000256" key="4">
    <source>
        <dbReference type="ARBA" id="ARBA00022989"/>
    </source>
</evidence>
<accession>A0ABS1L2Z8</accession>
<feature type="domain" description="MacB-like periplasmic core" evidence="8">
    <location>
        <begin position="442"/>
        <end position="612"/>
    </location>
</feature>
<evidence type="ECO:0000256" key="3">
    <source>
        <dbReference type="ARBA" id="ARBA00022692"/>
    </source>
</evidence>
<organism evidence="9 10">
    <name type="scientific">Chryseolinea lacunae</name>
    <dbReference type="NCBI Taxonomy" id="2801331"/>
    <lineage>
        <taxon>Bacteria</taxon>
        <taxon>Pseudomonadati</taxon>
        <taxon>Bacteroidota</taxon>
        <taxon>Cytophagia</taxon>
        <taxon>Cytophagales</taxon>
        <taxon>Fulvivirgaceae</taxon>
        <taxon>Chryseolinea</taxon>
    </lineage>
</organism>
<dbReference type="PROSITE" id="PS51257">
    <property type="entry name" value="PROKAR_LIPOPROTEIN"/>
    <property type="match status" value="1"/>
</dbReference>
<evidence type="ECO:0000256" key="5">
    <source>
        <dbReference type="ARBA" id="ARBA00023136"/>
    </source>
</evidence>
<reference evidence="9 10" key="1">
    <citation type="submission" date="2021-01" db="EMBL/GenBank/DDBJ databases">
        <title>Chryseolinea sp. Jin1 Genome sequencing and assembly.</title>
        <authorList>
            <person name="Kim I."/>
        </authorList>
    </citation>
    <scope>NUCLEOTIDE SEQUENCE [LARGE SCALE GENOMIC DNA]</scope>
    <source>
        <strain evidence="9 10">Jin1</strain>
    </source>
</reference>
<evidence type="ECO:0000256" key="6">
    <source>
        <dbReference type="SAM" id="Phobius"/>
    </source>
</evidence>
<feature type="transmembrane region" description="Helical" evidence="6">
    <location>
        <begin position="434"/>
        <end position="454"/>
    </location>
</feature>
<name>A0ABS1L2Z8_9BACT</name>
<dbReference type="EMBL" id="JAERRB010000020">
    <property type="protein sequence ID" value="MBL0745877.1"/>
    <property type="molecule type" value="Genomic_DNA"/>
</dbReference>
<evidence type="ECO:0000313" key="9">
    <source>
        <dbReference type="EMBL" id="MBL0745877.1"/>
    </source>
</evidence>
<proteinExistence type="predicted"/>
<evidence type="ECO:0000259" key="8">
    <source>
        <dbReference type="Pfam" id="PF12704"/>
    </source>
</evidence>
<feature type="domain" description="ABC3 transporter permease C-terminal" evidence="7">
    <location>
        <begin position="689"/>
        <end position="802"/>
    </location>
</feature>
<evidence type="ECO:0000259" key="7">
    <source>
        <dbReference type="Pfam" id="PF02687"/>
    </source>
</evidence>
<feature type="transmembrane region" description="Helical" evidence="6">
    <location>
        <begin position="345"/>
        <end position="368"/>
    </location>
</feature>
<keyword evidence="3 6" id="KW-0812">Transmembrane</keyword>
<sequence>MLKNYFTIALRNLSKHRFYTFINITGLAIGIASCLIITLYISQDLSFDKHFANADRIYRLDSETHFNGNHFSLAVAPPLAAPTLLHDYPEIEATANFRQWGWRRVRRTTDNIKEQYTVFGSNGIFKTFSLPLLHGNAANALTEPNTVVMSRSKAEQYFPGENPIGQTLIIDNKDNYKVTGVFEDFPATTHFKFDFIFAMPGLEDSKDNSWLSSNFNTYILLRNGASPKDLEAKFPKMVETYIGPQVKSFFGNDFSMQDFAAKGNKIQYMLTPLLSIHLHSDKTGELGTNSDITYVYLFGAVAFFILTIACINFMNLSTARSANRAKEVGVRKVLGSLRSHLVRQFLMESILLSFFSFMIALAIVYLVLPAFNVLAERNLVVPITPLFVATLVLAALVIGLLAGIYPSLFLSAFKPVNVLKGKVALGMKSGAVRSSLVVFQFMISIFLVIGTITVTKQMDFIQNKKLGFKKDQVIILHNAELLENQHETFRNEMLKVAGITNVSVAGFLPIAGWGRNDNSFWPYGKQPSQENLISMQNWAVDTDYISTLGMEIVQGRDFSRAFPSDSTAIILNESAVKRYGFKDPIGEKIVTGNNGDFGHTITYTVIGVMRDFHFESLKQNITPLGIHLGKSGWSMSIRFASSNTASVIQDVEKTWKKFQPGQPFEYTFLDQAFGKMYTAEKRLERLFGIFAALAIMIACLGLFALTAFTAEQRTKEIGIRKVLGASVASIVLLLSKEFGKLIVISFILAAPLSWYAVNRWLENYTYKTEIGIAVYLFAGAAAFLVAWLTMGFQSVKAARSNPVNSLRSE</sequence>
<feature type="transmembrane region" description="Helical" evidence="6">
    <location>
        <begin position="722"/>
        <end position="750"/>
    </location>
</feature>
<dbReference type="Pfam" id="PF02687">
    <property type="entry name" value="FtsX"/>
    <property type="match status" value="2"/>
</dbReference>
<dbReference type="InterPro" id="IPR025857">
    <property type="entry name" value="MacB_PCD"/>
</dbReference>
<keyword evidence="4 6" id="KW-1133">Transmembrane helix</keyword>
<keyword evidence="10" id="KW-1185">Reference proteome</keyword>
<keyword evidence="2" id="KW-1003">Cell membrane</keyword>
<protein>
    <submittedName>
        <fullName evidence="9">ABC transporter permease</fullName>
    </submittedName>
</protein>
<feature type="transmembrane region" description="Helical" evidence="6">
    <location>
        <begin position="21"/>
        <end position="41"/>
    </location>
</feature>
<gene>
    <name evidence="9" type="ORF">JI741_31875</name>
</gene>
<dbReference type="PANTHER" id="PTHR30572:SF18">
    <property type="entry name" value="ABC-TYPE MACROLIDE FAMILY EXPORT SYSTEM PERMEASE COMPONENT 2"/>
    <property type="match status" value="1"/>
</dbReference>
<keyword evidence="5 6" id="KW-0472">Membrane</keyword>
<dbReference type="PANTHER" id="PTHR30572">
    <property type="entry name" value="MEMBRANE COMPONENT OF TRANSPORTER-RELATED"/>
    <property type="match status" value="1"/>
</dbReference>
<dbReference type="InterPro" id="IPR003838">
    <property type="entry name" value="ABC3_permease_C"/>
</dbReference>
<dbReference type="Pfam" id="PF12704">
    <property type="entry name" value="MacB_PCD"/>
    <property type="match status" value="2"/>
</dbReference>
<feature type="transmembrane region" description="Helical" evidence="6">
    <location>
        <begin position="686"/>
        <end position="710"/>
    </location>
</feature>
<dbReference type="InterPro" id="IPR050250">
    <property type="entry name" value="Macrolide_Exporter_MacB"/>
</dbReference>
<feature type="domain" description="MacB-like periplasmic core" evidence="8">
    <location>
        <begin position="20"/>
        <end position="234"/>
    </location>
</feature>
<feature type="transmembrane region" description="Helical" evidence="6">
    <location>
        <begin position="770"/>
        <end position="790"/>
    </location>
</feature>
<evidence type="ECO:0000256" key="2">
    <source>
        <dbReference type="ARBA" id="ARBA00022475"/>
    </source>
</evidence>
<feature type="transmembrane region" description="Helical" evidence="6">
    <location>
        <begin position="388"/>
        <end position="413"/>
    </location>
</feature>